<dbReference type="Pfam" id="PF00126">
    <property type="entry name" value="HTH_1"/>
    <property type="match status" value="1"/>
</dbReference>
<accession>A0A837R835</accession>
<dbReference type="InterPro" id="IPR005119">
    <property type="entry name" value="LysR_subst-bd"/>
</dbReference>
<dbReference type="AlphaFoldDB" id="A0A837R835"/>
<organism evidence="6 7">
    <name type="scientific">Lactiplantibacillus pentosus DSM 20314</name>
    <dbReference type="NCBI Taxonomy" id="1423791"/>
    <lineage>
        <taxon>Bacteria</taxon>
        <taxon>Bacillati</taxon>
        <taxon>Bacillota</taxon>
        <taxon>Bacilli</taxon>
        <taxon>Lactobacillales</taxon>
        <taxon>Lactobacillaceae</taxon>
        <taxon>Lactiplantibacillus</taxon>
    </lineage>
</organism>
<dbReference type="SUPFAM" id="SSF46785">
    <property type="entry name" value="Winged helix' DNA-binding domain"/>
    <property type="match status" value="1"/>
</dbReference>
<dbReference type="FunFam" id="1.10.10.10:FF:000001">
    <property type="entry name" value="LysR family transcriptional regulator"/>
    <property type="match status" value="1"/>
</dbReference>
<evidence type="ECO:0000313" key="6">
    <source>
        <dbReference type="EMBL" id="KRK19758.1"/>
    </source>
</evidence>
<dbReference type="InterPro" id="IPR036390">
    <property type="entry name" value="WH_DNA-bd_sf"/>
</dbReference>
<protein>
    <submittedName>
        <fullName evidence="6">Transcriptional regulator (Transcriptional regulator, lysr family)</fullName>
    </submittedName>
</protein>
<evidence type="ECO:0000256" key="2">
    <source>
        <dbReference type="ARBA" id="ARBA00023015"/>
    </source>
</evidence>
<dbReference type="RefSeq" id="WP_050338200.1">
    <property type="nucleotide sequence ID" value="NZ_AZCU01000036.1"/>
</dbReference>
<dbReference type="GO" id="GO:0003700">
    <property type="term" value="F:DNA-binding transcription factor activity"/>
    <property type="evidence" value="ECO:0007669"/>
    <property type="project" value="InterPro"/>
</dbReference>
<dbReference type="Proteomes" id="UP000051020">
    <property type="component" value="Unassembled WGS sequence"/>
</dbReference>
<dbReference type="GO" id="GO:0003677">
    <property type="term" value="F:DNA binding"/>
    <property type="evidence" value="ECO:0007669"/>
    <property type="project" value="UniProtKB-KW"/>
</dbReference>
<reference evidence="6 7" key="1">
    <citation type="journal article" date="2015" name="Genome Announc.">
        <title>Expanding the biotechnology potential of lactobacilli through comparative genomics of 213 strains and associated genera.</title>
        <authorList>
            <person name="Sun Z."/>
            <person name="Harris H.M."/>
            <person name="McCann A."/>
            <person name="Guo C."/>
            <person name="Argimon S."/>
            <person name="Zhang W."/>
            <person name="Yang X."/>
            <person name="Jeffery I.B."/>
            <person name="Cooney J.C."/>
            <person name="Kagawa T.F."/>
            <person name="Liu W."/>
            <person name="Song Y."/>
            <person name="Salvetti E."/>
            <person name="Wrobel A."/>
            <person name="Rasinkangas P."/>
            <person name="Parkhill J."/>
            <person name="Rea M.C."/>
            <person name="O'Sullivan O."/>
            <person name="Ritari J."/>
            <person name="Douillard F.P."/>
            <person name="Paul Ross R."/>
            <person name="Yang R."/>
            <person name="Briner A.E."/>
            <person name="Felis G.E."/>
            <person name="de Vos W.M."/>
            <person name="Barrangou R."/>
            <person name="Klaenhammer T.R."/>
            <person name="Caufield P.W."/>
            <person name="Cui Y."/>
            <person name="Zhang H."/>
            <person name="O'Toole P.W."/>
        </authorList>
    </citation>
    <scope>NUCLEOTIDE SEQUENCE [LARGE SCALE GENOMIC DNA]</scope>
    <source>
        <strain evidence="6 7">DSM 20314</strain>
    </source>
</reference>
<dbReference type="Pfam" id="PF03466">
    <property type="entry name" value="LysR_substrate"/>
    <property type="match status" value="1"/>
</dbReference>
<dbReference type="PRINTS" id="PR00039">
    <property type="entry name" value="HTHLYSR"/>
</dbReference>
<dbReference type="EMBL" id="AZCU01000036">
    <property type="protein sequence ID" value="KRK19758.1"/>
    <property type="molecule type" value="Genomic_DNA"/>
</dbReference>
<dbReference type="SUPFAM" id="SSF53850">
    <property type="entry name" value="Periplasmic binding protein-like II"/>
    <property type="match status" value="1"/>
</dbReference>
<dbReference type="PANTHER" id="PTHR30346:SF28">
    <property type="entry name" value="HTH-TYPE TRANSCRIPTIONAL REGULATOR CYNR"/>
    <property type="match status" value="1"/>
</dbReference>
<keyword evidence="4" id="KW-0804">Transcription</keyword>
<dbReference type="PANTHER" id="PTHR30346">
    <property type="entry name" value="TRANSCRIPTIONAL DUAL REGULATOR HCAR-RELATED"/>
    <property type="match status" value="1"/>
</dbReference>
<evidence type="ECO:0000256" key="1">
    <source>
        <dbReference type="ARBA" id="ARBA00009437"/>
    </source>
</evidence>
<comment type="caution">
    <text evidence="6">The sequence shown here is derived from an EMBL/GenBank/DDBJ whole genome shotgun (WGS) entry which is preliminary data.</text>
</comment>
<dbReference type="GeneID" id="49395488"/>
<dbReference type="PROSITE" id="PS50931">
    <property type="entry name" value="HTH_LYSR"/>
    <property type="match status" value="1"/>
</dbReference>
<dbReference type="Gene3D" id="1.10.10.10">
    <property type="entry name" value="Winged helix-like DNA-binding domain superfamily/Winged helix DNA-binding domain"/>
    <property type="match status" value="1"/>
</dbReference>
<evidence type="ECO:0000256" key="3">
    <source>
        <dbReference type="ARBA" id="ARBA00023125"/>
    </source>
</evidence>
<dbReference type="InterPro" id="IPR036388">
    <property type="entry name" value="WH-like_DNA-bd_sf"/>
</dbReference>
<keyword evidence="2" id="KW-0805">Transcription regulation</keyword>
<evidence type="ECO:0000256" key="4">
    <source>
        <dbReference type="ARBA" id="ARBA00023163"/>
    </source>
</evidence>
<feature type="domain" description="HTH lysR-type" evidence="5">
    <location>
        <begin position="1"/>
        <end position="58"/>
    </location>
</feature>
<evidence type="ECO:0000313" key="7">
    <source>
        <dbReference type="Proteomes" id="UP000051020"/>
    </source>
</evidence>
<evidence type="ECO:0000259" key="5">
    <source>
        <dbReference type="PROSITE" id="PS50931"/>
    </source>
</evidence>
<dbReference type="GO" id="GO:0032993">
    <property type="term" value="C:protein-DNA complex"/>
    <property type="evidence" value="ECO:0007669"/>
    <property type="project" value="TreeGrafter"/>
</dbReference>
<sequence>MNLNQLYYFRTLAEFQHYTKAAAHLYISQPSLSNAMKSLEKELGCVLFEKTGRNVKLTEYGRMFYNTTCSTLNILDEGKTELAQKIKRDAGIINIACIPTSIGTRLPKLIKDFQEKNTKSPYFILHDAFSLPILDGLTNGKYDIGICSRDLHYQELSFIPLFSEKIMVIVPPTHPLAAKKKLTPSMLRHYNLITYSEKTPIGASVRHELNAKCPNLTFAESYDGEIAIAGQVVENNDVGIVADTVLVNSFNVVKVPLAVPSDTRTVYIAYNHTRQIAPTLQAFIDYIQSTNAQHYTTV</sequence>
<proteinExistence type="inferred from homology"/>
<dbReference type="InterPro" id="IPR000847">
    <property type="entry name" value="LysR_HTH_N"/>
</dbReference>
<name>A0A837R835_LACPE</name>
<comment type="similarity">
    <text evidence="1">Belongs to the LysR transcriptional regulatory family.</text>
</comment>
<gene>
    <name evidence="6" type="ORF">FD24_GL002368</name>
</gene>
<dbReference type="Gene3D" id="3.40.190.290">
    <property type="match status" value="1"/>
</dbReference>
<keyword evidence="3" id="KW-0238">DNA-binding</keyword>